<feature type="transmembrane region" description="Helical" evidence="7">
    <location>
        <begin position="53"/>
        <end position="76"/>
    </location>
</feature>
<dbReference type="GO" id="GO:0006950">
    <property type="term" value="P:response to stress"/>
    <property type="evidence" value="ECO:0007669"/>
    <property type="project" value="UniProtKB-ARBA"/>
</dbReference>
<dbReference type="OrthoDB" id="1716531at2759"/>
<accession>A0A9N8YTV8</accession>
<dbReference type="Pfam" id="PF04511">
    <property type="entry name" value="DER1"/>
    <property type="match status" value="1"/>
</dbReference>
<evidence type="ECO:0000256" key="3">
    <source>
        <dbReference type="ARBA" id="ARBA00022692"/>
    </source>
</evidence>
<evidence type="ECO:0000313" key="9">
    <source>
        <dbReference type="EMBL" id="CAG8455526.1"/>
    </source>
</evidence>
<dbReference type="EMBL" id="CAJVPS010000127">
    <property type="protein sequence ID" value="CAG8455526.1"/>
    <property type="molecule type" value="Genomic_DNA"/>
</dbReference>
<dbReference type="AlphaFoldDB" id="A0A9N8YTV8"/>
<feature type="transmembrane region" description="Helical" evidence="7">
    <location>
        <begin position="18"/>
        <end position="41"/>
    </location>
</feature>
<reference evidence="9" key="1">
    <citation type="submission" date="2021-06" db="EMBL/GenBank/DDBJ databases">
        <authorList>
            <person name="Kallberg Y."/>
            <person name="Tangrot J."/>
            <person name="Rosling A."/>
        </authorList>
    </citation>
    <scope>NUCLEOTIDE SEQUENCE</scope>
    <source>
        <strain evidence="9">FL130A</strain>
    </source>
</reference>
<protein>
    <recommendedName>
        <fullName evidence="7">Derlin</fullName>
    </recommendedName>
</protein>
<dbReference type="InterPro" id="IPR035952">
    <property type="entry name" value="Rhomboid-like_sf"/>
</dbReference>
<evidence type="ECO:0000256" key="2">
    <source>
        <dbReference type="ARBA" id="ARBA00008917"/>
    </source>
</evidence>
<feature type="transmembrane region" description="Helical" evidence="7">
    <location>
        <begin position="96"/>
        <end position="122"/>
    </location>
</feature>
<comment type="subcellular location">
    <subcellularLocation>
        <location evidence="1 7">Endoplasmic reticulum membrane</location>
        <topology evidence="1 7">Multi-pass membrane protein</topology>
    </subcellularLocation>
</comment>
<feature type="region of interest" description="Disordered" evidence="8">
    <location>
        <begin position="222"/>
        <end position="248"/>
    </location>
</feature>
<comment type="similarity">
    <text evidence="2 7">Belongs to the derlin family.</text>
</comment>
<evidence type="ECO:0000256" key="1">
    <source>
        <dbReference type="ARBA" id="ARBA00004477"/>
    </source>
</evidence>
<evidence type="ECO:0000256" key="6">
    <source>
        <dbReference type="ARBA" id="ARBA00023136"/>
    </source>
</evidence>
<gene>
    <name evidence="9" type="ORF">ALEPTO_LOCUS1259</name>
</gene>
<evidence type="ECO:0000256" key="8">
    <source>
        <dbReference type="SAM" id="MobiDB-lite"/>
    </source>
</evidence>
<dbReference type="Proteomes" id="UP000789508">
    <property type="component" value="Unassembled WGS sequence"/>
</dbReference>
<organism evidence="9 10">
    <name type="scientific">Ambispora leptoticha</name>
    <dbReference type="NCBI Taxonomy" id="144679"/>
    <lineage>
        <taxon>Eukaryota</taxon>
        <taxon>Fungi</taxon>
        <taxon>Fungi incertae sedis</taxon>
        <taxon>Mucoromycota</taxon>
        <taxon>Glomeromycotina</taxon>
        <taxon>Glomeromycetes</taxon>
        <taxon>Archaeosporales</taxon>
        <taxon>Ambisporaceae</taxon>
        <taxon>Ambispora</taxon>
    </lineage>
</organism>
<dbReference type="PANTHER" id="PTHR11009">
    <property type="entry name" value="DER1-LIKE PROTEIN, DERLIN"/>
    <property type="match status" value="1"/>
</dbReference>
<keyword evidence="4 7" id="KW-0256">Endoplasmic reticulum</keyword>
<comment type="caution">
    <text evidence="9">The sequence shown here is derived from an EMBL/GenBank/DDBJ whole genome shotgun (WGS) entry which is preliminary data.</text>
</comment>
<dbReference type="InterPro" id="IPR007599">
    <property type="entry name" value="DER1"/>
</dbReference>
<feature type="transmembrane region" description="Helical" evidence="7">
    <location>
        <begin position="134"/>
        <end position="154"/>
    </location>
</feature>
<dbReference type="GO" id="GO:0005789">
    <property type="term" value="C:endoplasmic reticulum membrane"/>
    <property type="evidence" value="ECO:0007669"/>
    <property type="project" value="UniProtKB-SubCell"/>
</dbReference>
<keyword evidence="6 7" id="KW-0472">Membrane</keyword>
<keyword evidence="5 7" id="KW-1133">Transmembrane helix</keyword>
<evidence type="ECO:0000256" key="4">
    <source>
        <dbReference type="ARBA" id="ARBA00022824"/>
    </source>
</evidence>
<dbReference type="SUPFAM" id="SSF144091">
    <property type="entry name" value="Rhomboid-like"/>
    <property type="match status" value="1"/>
</dbReference>
<keyword evidence="10" id="KW-1185">Reference proteome</keyword>
<evidence type="ECO:0000256" key="7">
    <source>
        <dbReference type="RuleBase" id="RU363059"/>
    </source>
</evidence>
<sequence length="248" mass="28770">MGDQVTIWYKSLPSCTRFLFSSFVGITAAGTFLTGPHLLFFEPQLIFKFRYPQLWRAYTCFFFQHFGLNFAFQLYFLYRYSKELETTKFAGRTADYVWFLATSSIYPLYYYNPALVMSIVYLWSQHNRDKIVSFLFGLTFKAVYFPFVLLAYEFLSRNGALPLSMIVGILAGHLYFFLDELYPASGGPRLIRTPQWLYRFFPLGVSSDGIRAAYGRIFTPNTQNTQSTTIPQRPVSGHNWGRGQRLGT</sequence>
<keyword evidence="3 7" id="KW-0812">Transmembrane</keyword>
<feature type="transmembrane region" description="Helical" evidence="7">
    <location>
        <begin position="160"/>
        <end position="178"/>
    </location>
</feature>
<comment type="function">
    <text evidence="7">May be involved in the degradation of misfolded endoplasmic reticulum (ER) luminal proteins.</text>
</comment>
<feature type="compositionally biased region" description="Polar residues" evidence="8">
    <location>
        <begin position="222"/>
        <end position="231"/>
    </location>
</feature>
<evidence type="ECO:0000256" key="5">
    <source>
        <dbReference type="ARBA" id="ARBA00022989"/>
    </source>
</evidence>
<evidence type="ECO:0000313" key="10">
    <source>
        <dbReference type="Proteomes" id="UP000789508"/>
    </source>
</evidence>
<name>A0A9N8YTV8_9GLOM</name>
<proteinExistence type="inferred from homology"/>